<dbReference type="InterPro" id="IPR017441">
    <property type="entry name" value="Protein_kinase_ATP_BS"/>
</dbReference>
<dbReference type="FunFam" id="1.10.510.10:FF:000373">
    <property type="entry name" value="Receptor protein-tyrosine kinase"/>
    <property type="match status" value="1"/>
</dbReference>
<dbReference type="InterPro" id="IPR007110">
    <property type="entry name" value="Ig-like_dom"/>
</dbReference>
<comment type="subcellular location">
    <subcellularLocation>
        <location evidence="1">Membrane</location>
        <topology evidence="1">Single-pass membrane protein</topology>
    </subcellularLocation>
</comment>
<dbReference type="PROSITE" id="PS00109">
    <property type="entry name" value="PROTEIN_KINASE_TYR"/>
    <property type="match status" value="1"/>
</dbReference>
<dbReference type="InterPro" id="IPR008266">
    <property type="entry name" value="Tyr_kinase_AS"/>
</dbReference>
<comment type="caution">
    <text evidence="15">The sequence shown here is derived from an EMBL/GenBank/DDBJ whole genome shotgun (WGS) entry which is preliminary data.</text>
</comment>
<dbReference type="Proteomes" id="UP001151699">
    <property type="component" value="Unassembled WGS sequence"/>
</dbReference>
<evidence type="ECO:0000256" key="4">
    <source>
        <dbReference type="ARBA" id="ARBA00023136"/>
    </source>
</evidence>
<dbReference type="GO" id="GO:0005886">
    <property type="term" value="C:plasma membrane"/>
    <property type="evidence" value="ECO:0007669"/>
    <property type="project" value="TreeGrafter"/>
</dbReference>
<feature type="domain" description="Protein kinase" evidence="13">
    <location>
        <begin position="329"/>
        <end position="736"/>
    </location>
</feature>
<dbReference type="Pfam" id="PF07679">
    <property type="entry name" value="I-set"/>
    <property type="match status" value="1"/>
</dbReference>
<dbReference type="SMART" id="SM00409">
    <property type="entry name" value="IG"/>
    <property type="match status" value="2"/>
</dbReference>
<dbReference type="GO" id="GO:0005524">
    <property type="term" value="F:ATP binding"/>
    <property type="evidence" value="ECO:0007669"/>
    <property type="project" value="UniProtKB-UniRule"/>
</dbReference>
<dbReference type="GO" id="GO:0004714">
    <property type="term" value="F:transmembrane receptor protein tyrosine kinase activity"/>
    <property type="evidence" value="ECO:0007669"/>
    <property type="project" value="UniProtKB-EC"/>
</dbReference>
<evidence type="ECO:0000256" key="2">
    <source>
        <dbReference type="ARBA" id="ARBA00022692"/>
    </source>
</evidence>
<evidence type="ECO:0000259" key="13">
    <source>
        <dbReference type="PROSITE" id="PS50011"/>
    </source>
</evidence>
<dbReference type="Gene3D" id="3.30.200.20">
    <property type="entry name" value="Phosphorylase Kinase, domain 1"/>
    <property type="match status" value="1"/>
</dbReference>
<evidence type="ECO:0000256" key="11">
    <source>
        <dbReference type="SAM" id="MobiDB-lite"/>
    </source>
</evidence>
<protein>
    <submittedName>
        <fullName evidence="15">Platelet-derived growth factor receptor alpha</fullName>
    </submittedName>
</protein>
<keyword evidence="6 15" id="KW-0675">Receptor</keyword>
<evidence type="ECO:0000256" key="5">
    <source>
        <dbReference type="ARBA" id="ARBA00023157"/>
    </source>
</evidence>
<evidence type="ECO:0000256" key="3">
    <source>
        <dbReference type="ARBA" id="ARBA00022989"/>
    </source>
</evidence>
<dbReference type="GO" id="GO:0007399">
    <property type="term" value="P:nervous system development"/>
    <property type="evidence" value="ECO:0007669"/>
    <property type="project" value="UniProtKB-ARBA"/>
</dbReference>
<dbReference type="InterPro" id="IPR003598">
    <property type="entry name" value="Ig_sub2"/>
</dbReference>
<keyword evidence="8" id="KW-0393">Immunoglobulin domain</keyword>
<evidence type="ECO:0000256" key="6">
    <source>
        <dbReference type="ARBA" id="ARBA00023170"/>
    </source>
</evidence>
<evidence type="ECO:0000259" key="14">
    <source>
        <dbReference type="PROSITE" id="PS50835"/>
    </source>
</evidence>
<keyword evidence="10" id="KW-0547">Nucleotide-binding</keyword>
<name>A0A9Q0MPC1_9DIPT</name>
<dbReference type="Pfam" id="PF07714">
    <property type="entry name" value="PK_Tyr_Ser-Thr"/>
    <property type="match status" value="1"/>
</dbReference>
<evidence type="ECO:0000256" key="7">
    <source>
        <dbReference type="ARBA" id="ARBA00023180"/>
    </source>
</evidence>
<dbReference type="EMBL" id="WJQU01002084">
    <property type="protein sequence ID" value="KAJ6633342.1"/>
    <property type="molecule type" value="Genomic_DNA"/>
</dbReference>
<dbReference type="InterPro" id="IPR036179">
    <property type="entry name" value="Ig-like_dom_sf"/>
</dbReference>
<dbReference type="FunFam" id="2.60.40.10:FF:000032">
    <property type="entry name" value="palladin isoform X1"/>
    <property type="match status" value="1"/>
</dbReference>
<dbReference type="PROSITE" id="PS50835">
    <property type="entry name" value="IG_LIKE"/>
    <property type="match status" value="2"/>
</dbReference>
<reference evidence="15" key="1">
    <citation type="submission" date="2022-07" db="EMBL/GenBank/DDBJ databases">
        <authorList>
            <person name="Trinca V."/>
            <person name="Uliana J.V.C."/>
            <person name="Torres T.T."/>
            <person name="Ward R.J."/>
            <person name="Monesi N."/>
        </authorList>
    </citation>
    <scope>NUCLEOTIDE SEQUENCE</scope>
    <source>
        <strain evidence="15">HSMRA1968</strain>
        <tissue evidence="15">Whole embryos</tissue>
    </source>
</reference>
<organism evidence="15 16">
    <name type="scientific">Pseudolycoriella hygida</name>
    <dbReference type="NCBI Taxonomy" id="35572"/>
    <lineage>
        <taxon>Eukaryota</taxon>
        <taxon>Metazoa</taxon>
        <taxon>Ecdysozoa</taxon>
        <taxon>Arthropoda</taxon>
        <taxon>Hexapoda</taxon>
        <taxon>Insecta</taxon>
        <taxon>Pterygota</taxon>
        <taxon>Neoptera</taxon>
        <taxon>Endopterygota</taxon>
        <taxon>Diptera</taxon>
        <taxon>Nematocera</taxon>
        <taxon>Sciaroidea</taxon>
        <taxon>Sciaridae</taxon>
        <taxon>Pseudolycoriella</taxon>
    </lineage>
</organism>
<evidence type="ECO:0000256" key="8">
    <source>
        <dbReference type="ARBA" id="ARBA00023319"/>
    </source>
</evidence>
<keyword evidence="5" id="KW-1015">Disulfide bond</keyword>
<dbReference type="SMART" id="SM00408">
    <property type="entry name" value="IGc2"/>
    <property type="match status" value="2"/>
</dbReference>
<dbReference type="GO" id="GO:0030154">
    <property type="term" value="P:cell differentiation"/>
    <property type="evidence" value="ECO:0007669"/>
    <property type="project" value="UniProtKB-ARBA"/>
</dbReference>
<dbReference type="PANTHER" id="PTHR24416">
    <property type="entry name" value="TYROSINE-PROTEIN KINASE RECEPTOR"/>
    <property type="match status" value="1"/>
</dbReference>
<feature type="binding site" evidence="10">
    <location>
        <position position="363"/>
    </location>
    <ligand>
        <name>ATP</name>
        <dbReference type="ChEBI" id="CHEBI:30616"/>
    </ligand>
</feature>
<evidence type="ECO:0000256" key="12">
    <source>
        <dbReference type="SAM" id="Phobius"/>
    </source>
</evidence>
<proteinExistence type="predicted"/>
<keyword evidence="16" id="KW-1185">Reference proteome</keyword>
<comment type="catalytic activity">
    <reaction evidence="9">
        <text>L-tyrosyl-[protein] + ATP = O-phospho-L-tyrosyl-[protein] + ADP + H(+)</text>
        <dbReference type="Rhea" id="RHEA:10596"/>
        <dbReference type="Rhea" id="RHEA-COMP:10136"/>
        <dbReference type="Rhea" id="RHEA-COMP:20101"/>
        <dbReference type="ChEBI" id="CHEBI:15378"/>
        <dbReference type="ChEBI" id="CHEBI:30616"/>
        <dbReference type="ChEBI" id="CHEBI:46858"/>
        <dbReference type="ChEBI" id="CHEBI:61978"/>
        <dbReference type="ChEBI" id="CHEBI:456216"/>
        <dbReference type="EC" id="2.7.10.1"/>
    </reaction>
</comment>
<dbReference type="GO" id="GO:0043235">
    <property type="term" value="C:receptor complex"/>
    <property type="evidence" value="ECO:0007669"/>
    <property type="project" value="TreeGrafter"/>
</dbReference>
<keyword evidence="7" id="KW-0325">Glycoprotein</keyword>
<sequence>GNFVTTAETVLAQRSELNLFPTEPGKVECIAVNSEGNDTSEAYLEITDIEAPFHIWGINEDTKIAAGDNITVICAASVYNYSSDLNWYLNNNLVETGDNQIVEEYETEYSYQKKITWHGIKTIHSGTYECRASTVKDDTFSMETVHIQVHEPKKPEIESTNLKQDEIKLSLGEPFRMFCNIIALPDPVISWYKNGALIENDTRISISSDNQTLDIKYLKIEDDGEFKCVGVNRVGSVEMFTSLKIENLPEVSLAWVIGISVVIIILIICTIYLLIRFQRERRLRRELKAAGLANFEEGNPESINPELALDEQADLLPYDKKYEFPREKLKLGKQLGAGAFGVVVKGLAHGILPYEEETTVAVKMVKQTADNEVMRALVTELKIMVHLGQHLNVVNLLGAVTKNIAKREVMVIVEYCRFGNVQNFLIKHREHYIDQINPETDTIDPSILTKEQRYSNDSGYEYNSQGLKYVKLSFSNNHLNNSGRVPSHLNTGGGYIRQSDYFSGGMDSANTEVALIRPVSGPGLTGEDNLMLSNNSVQPAWRSNYKMDYKGPMRVVTTTDLVCWSFQVARGMEYLASRKVLHGDLAARNILLCDDNVVKICDFGLARSMYKSDNYKKKGEAPLPFKWLAIESIGDQVFSTYSDVWSFGIVMWELFSLGKVPYPGMDADQSLYMKLKDGYRMGKPENATQEIYDVMLHCWNANPESRPLFNALEKRLGKLLESGVAEHYIDLNEPYLQINTDSFKQGQTDYLSFMGPPEGVAPSIPNYVNSSMKPSANAVPDYLQVDSKSGSATYNTRDSGDKFETKTPVSPTIRNNLNHASPKSRSSKKPIPEEMPMLPASGTHRHSDSDVESPDFKTAGKDFSGVSGSKNDAKGPDNYVNMPSTVINMKDVYNNKDAVSNPGYVTFGKINETRT</sequence>
<feature type="domain" description="Ig-like" evidence="14">
    <location>
        <begin position="155"/>
        <end position="246"/>
    </location>
</feature>
<evidence type="ECO:0000313" key="15">
    <source>
        <dbReference type="EMBL" id="KAJ6633342.1"/>
    </source>
</evidence>
<dbReference type="FunFam" id="3.30.200.20:FF:000384">
    <property type="entry name" value="Receptor protein-tyrosine kinase"/>
    <property type="match status" value="1"/>
</dbReference>
<feature type="transmembrane region" description="Helical" evidence="12">
    <location>
        <begin position="253"/>
        <end position="275"/>
    </location>
</feature>
<feature type="domain" description="Ig-like" evidence="14">
    <location>
        <begin position="52"/>
        <end position="141"/>
    </location>
</feature>
<dbReference type="InterPro" id="IPR001245">
    <property type="entry name" value="Ser-Thr/Tyr_kinase_cat_dom"/>
</dbReference>
<dbReference type="InterPro" id="IPR050122">
    <property type="entry name" value="RTK"/>
</dbReference>
<dbReference type="PROSITE" id="PS00107">
    <property type="entry name" value="PROTEIN_KINASE_ATP"/>
    <property type="match status" value="1"/>
</dbReference>
<keyword evidence="4 12" id="KW-0472">Membrane</keyword>
<feature type="non-terminal residue" evidence="15">
    <location>
        <position position="1"/>
    </location>
</feature>
<evidence type="ECO:0000256" key="9">
    <source>
        <dbReference type="ARBA" id="ARBA00051243"/>
    </source>
</evidence>
<dbReference type="InterPro" id="IPR013098">
    <property type="entry name" value="Ig_I-set"/>
</dbReference>
<keyword evidence="3 12" id="KW-1133">Transmembrane helix</keyword>
<gene>
    <name evidence="15" type="primary">pdgfra</name>
    <name evidence="15" type="ORF">Bhyg_16946</name>
</gene>
<dbReference type="InterPro" id="IPR000719">
    <property type="entry name" value="Prot_kinase_dom"/>
</dbReference>
<dbReference type="PANTHER" id="PTHR24416:SF600">
    <property type="entry name" value="PDGF- AND VEGF-RECEPTOR RELATED, ISOFORM J"/>
    <property type="match status" value="1"/>
</dbReference>
<feature type="region of interest" description="Disordered" evidence="11">
    <location>
        <begin position="789"/>
        <end position="878"/>
    </location>
</feature>
<evidence type="ECO:0000256" key="10">
    <source>
        <dbReference type="PROSITE-ProRule" id="PRU10141"/>
    </source>
</evidence>
<dbReference type="InterPro" id="IPR011009">
    <property type="entry name" value="Kinase-like_dom_sf"/>
</dbReference>
<keyword evidence="10" id="KW-0067">ATP-binding</keyword>
<evidence type="ECO:0000313" key="16">
    <source>
        <dbReference type="Proteomes" id="UP001151699"/>
    </source>
</evidence>
<dbReference type="InterPro" id="IPR013783">
    <property type="entry name" value="Ig-like_fold"/>
</dbReference>
<feature type="compositionally biased region" description="Basic and acidic residues" evidence="11">
    <location>
        <begin position="845"/>
        <end position="860"/>
    </location>
</feature>
<dbReference type="GO" id="GO:0007169">
    <property type="term" value="P:cell surface receptor protein tyrosine kinase signaling pathway"/>
    <property type="evidence" value="ECO:0007669"/>
    <property type="project" value="TreeGrafter"/>
</dbReference>
<dbReference type="OrthoDB" id="6077854at2759"/>
<dbReference type="Gene3D" id="1.10.510.10">
    <property type="entry name" value="Transferase(Phosphotransferase) domain 1"/>
    <property type="match status" value="1"/>
</dbReference>
<keyword evidence="2 12" id="KW-0812">Transmembrane</keyword>
<dbReference type="Gene3D" id="2.60.40.10">
    <property type="entry name" value="Immunoglobulins"/>
    <property type="match status" value="2"/>
</dbReference>
<accession>A0A9Q0MPC1</accession>
<dbReference type="AlphaFoldDB" id="A0A9Q0MPC1"/>
<feature type="compositionally biased region" description="Polar residues" evidence="11">
    <location>
        <begin position="807"/>
        <end position="819"/>
    </location>
</feature>
<dbReference type="PROSITE" id="PS50011">
    <property type="entry name" value="PROTEIN_KINASE_DOM"/>
    <property type="match status" value="1"/>
</dbReference>
<dbReference type="SUPFAM" id="SSF48726">
    <property type="entry name" value="Immunoglobulin"/>
    <property type="match status" value="2"/>
</dbReference>
<dbReference type="SUPFAM" id="SSF56112">
    <property type="entry name" value="Protein kinase-like (PK-like)"/>
    <property type="match status" value="1"/>
</dbReference>
<evidence type="ECO:0000256" key="1">
    <source>
        <dbReference type="ARBA" id="ARBA00004167"/>
    </source>
</evidence>
<dbReference type="InterPro" id="IPR003599">
    <property type="entry name" value="Ig_sub"/>
</dbReference>